<gene>
    <name evidence="2" type="ORF">HJA_15279</name>
</gene>
<evidence type="ECO:0000256" key="1">
    <source>
        <dbReference type="SAM" id="Phobius"/>
    </source>
</evidence>
<dbReference type="RefSeq" id="WP_035583823.1">
    <property type="nucleotide sequence ID" value="NZ_ARYJ01000013.1"/>
</dbReference>
<dbReference type="eggNOG" id="ENOG5031CKJ">
    <property type="taxonomic scope" value="Bacteria"/>
</dbReference>
<sequence length="163" mass="18447">MRRGALFLGVAAVILAIMFLGPVDYGLRYAHYKTLTKQELVSGAGIYIQNRTNGRQLACLYAVACDGEKARLVLIDDPDAWNFDEAKRSVWRRRFDDFCPGRTTNFGLQLVPMEGAEPATQSMALARWSFGNDRFIPRLGRFQSGSFSDQPWEECTPEKALRF</sequence>
<dbReference type="OrthoDB" id="7594101at2"/>
<feature type="transmembrane region" description="Helical" evidence="1">
    <location>
        <begin position="6"/>
        <end position="27"/>
    </location>
</feature>
<proteinExistence type="predicted"/>
<keyword evidence="1" id="KW-0472">Membrane</keyword>
<evidence type="ECO:0000313" key="2">
    <source>
        <dbReference type="EMBL" id="KCZ86526.1"/>
    </source>
</evidence>
<comment type="caution">
    <text evidence="2">The sequence shown here is derived from an EMBL/GenBank/DDBJ whole genome shotgun (WGS) entry which is preliminary data.</text>
</comment>
<keyword evidence="1" id="KW-0812">Transmembrane</keyword>
<evidence type="ECO:0000313" key="3">
    <source>
        <dbReference type="Proteomes" id="UP000024816"/>
    </source>
</evidence>
<dbReference type="STRING" id="1280952.HJA_15279"/>
<dbReference type="Proteomes" id="UP000024816">
    <property type="component" value="Unassembled WGS sequence"/>
</dbReference>
<accession>A0A059F7H5</accession>
<reference evidence="2 3" key="1">
    <citation type="journal article" date="2014" name="Antonie Van Leeuwenhoek">
        <title>Hyphomonas beringensis sp. nov. and Hyphomonas chukchiensis sp. nov., isolated from surface seawater of the Bering Sea and Chukchi Sea.</title>
        <authorList>
            <person name="Li C."/>
            <person name="Lai Q."/>
            <person name="Li G."/>
            <person name="Dong C."/>
            <person name="Wang J."/>
            <person name="Liao Y."/>
            <person name="Shao Z."/>
        </authorList>
    </citation>
    <scope>NUCLEOTIDE SEQUENCE [LARGE SCALE GENOMIC DNA]</scope>
    <source>
        <strain evidence="2 3">VP2</strain>
    </source>
</reference>
<dbReference type="EMBL" id="ARYJ01000013">
    <property type="protein sequence ID" value="KCZ86526.1"/>
    <property type="molecule type" value="Genomic_DNA"/>
</dbReference>
<keyword evidence="1" id="KW-1133">Transmembrane helix</keyword>
<dbReference type="AlphaFoldDB" id="A0A059F7H5"/>
<name>A0A059F7H5_9PROT</name>
<organism evidence="2 3">
    <name type="scientific">Hyphomonas jannaschiana VP2</name>
    <dbReference type="NCBI Taxonomy" id="1280952"/>
    <lineage>
        <taxon>Bacteria</taxon>
        <taxon>Pseudomonadati</taxon>
        <taxon>Pseudomonadota</taxon>
        <taxon>Alphaproteobacteria</taxon>
        <taxon>Hyphomonadales</taxon>
        <taxon>Hyphomonadaceae</taxon>
        <taxon>Hyphomonas</taxon>
    </lineage>
</organism>
<keyword evidence="3" id="KW-1185">Reference proteome</keyword>
<protein>
    <submittedName>
        <fullName evidence="2">Uncharacterized protein</fullName>
    </submittedName>
</protein>